<keyword evidence="1" id="KW-0808">Transferase</keyword>
<dbReference type="EMBL" id="KY630187">
    <property type="protein sequence ID" value="AQW88724.1"/>
    <property type="molecule type" value="Genomic_DNA"/>
</dbReference>
<evidence type="ECO:0000313" key="2">
    <source>
        <dbReference type="Proteomes" id="UP000221837"/>
    </source>
</evidence>
<keyword evidence="2" id="KW-1185">Reference proteome</keyword>
<dbReference type="InterPro" id="IPR048444">
    <property type="entry name" value="DNMK"/>
</dbReference>
<evidence type="ECO:0000313" key="1">
    <source>
        <dbReference type="EMBL" id="AQW88724.1"/>
    </source>
</evidence>
<gene>
    <name evidence="1" type="ORF">BF_0199</name>
</gene>
<proteinExistence type="predicted"/>
<protein>
    <submittedName>
        <fullName evidence="1">Deoxynucleotide monophosphate kinase</fullName>
    </submittedName>
</protein>
<dbReference type="GO" id="GO:0016301">
    <property type="term" value="F:kinase activity"/>
    <property type="evidence" value="ECO:0007669"/>
    <property type="project" value="UniProtKB-KW"/>
</dbReference>
<accession>A0A1S6UAM7</accession>
<sequence>MERTIVAINGTIGSGKDTFAQIFVENGFHRVSYAESLKDAVSYIFGWDREMLEGSTPESRIIREQPDEYWSKVLEREVTPRWVLQNFGTDVCRRFFHDNIWVFSLEHKIRNMDYDKIIISDCRFPNELKMIRENNGIIIEVQRTLPDWYFDAVDYNIECERKLAGYVLDSKLDNELGITASKPSSLANVHSSEYGWVGINRPDFIVENTSTIEHLHNQAYQILSQISI</sequence>
<dbReference type="Proteomes" id="UP000221837">
    <property type="component" value="Genome"/>
</dbReference>
<dbReference type="Gene3D" id="3.40.50.300">
    <property type="entry name" value="P-loop containing nucleotide triphosphate hydrolases"/>
    <property type="match status" value="1"/>
</dbReference>
<dbReference type="InterPro" id="IPR027417">
    <property type="entry name" value="P-loop_NTPase"/>
</dbReference>
<name>A0A1S6UAM7_9CAUD</name>
<reference evidence="1" key="1">
    <citation type="submission" date="2017-02" db="EMBL/GenBank/DDBJ databases">
        <title>Genome sequence of Serratia marcescens phage BF.</title>
        <authorList>
            <person name="Casey E."/>
            <person name="Fitzgerald B."/>
            <person name="Mahony J."/>
            <person name="Lugli G."/>
            <person name="Ventura M."/>
            <person name="van Sinderen D."/>
        </authorList>
    </citation>
    <scope>NUCLEOTIDE SEQUENCE [LARGE SCALE GENOMIC DNA]</scope>
</reference>
<keyword evidence="1" id="KW-0418">Kinase</keyword>
<dbReference type="OrthoDB" id="9152at10239"/>
<organism evidence="1 2">
    <name type="scientific">Serratia phage BF</name>
    <dbReference type="NCBI Taxonomy" id="1962671"/>
    <lineage>
        <taxon>Viruses</taxon>
        <taxon>Duplodnaviria</taxon>
        <taxon>Heunggongvirae</taxon>
        <taxon>Uroviricota</taxon>
        <taxon>Caudoviricetes</taxon>
        <taxon>Eneladusvirus</taxon>
        <taxon>Eneladusvirus BF</taxon>
    </lineage>
</organism>
<dbReference type="Pfam" id="PF21448">
    <property type="entry name" value="DNMK"/>
    <property type="match status" value="1"/>
</dbReference>
<dbReference type="SUPFAM" id="SSF52540">
    <property type="entry name" value="P-loop containing nucleoside triphosphate hydrolases"/>
    <property type="match status" value="1"/>
</dbReference>